<reference evidence="8" key="1">
    <citation type="journal article" date="2020" name="mSystems">
        <title>Genome- and Community-Level Interaction Insights into Carbon Utilization and Element Cycling Functions of Hydrothermarchaeota in Hydrothermal Sediment.</title>
        <authorList>
            <person name="Zhou Z."/>
            <person name="Liu Y."/>
            <person name="Xu W."/>
            <person name="Pan J."/>
            <person name="Luo Z.H."/>
            <person name="Li M."/>
        </authorList>
    </citation>
    <scope>NUCLEOTIDE SEQUENCE [LARGE SCALE GENOMIC DNA]</scope>
    <source>
        <strain evidence="8">SpSt-897</strain>
    </source>
</reference>
<dbReference type="PANTHER" id="PTHR32071:SF113">
    <property type="entry name" value="ALGINATE BIOSYNTHESIS TRANSCRIPTIONAL REGULATORY PROTEIN ALGB"/>
    <property type="match status" value="1"/>
</dbReference>
<dbReference type="SMART" id="SM00065">
    <property type="entry name" value="GAF"/>
    <property type="match status" value="1"/>
</dbReference>
<evidence type="ECO:0000259" key="6">
    <source>
        <dbReference type="PROSITE" id="PS50045"/>
    </source>
</evidence>
<keyword evidence="5" id="KW-0804">Transcription</keyword>
<dbReference type="NCBIfam" id="TIGR00229">
    <property type="entry name" value="sensory_box"/>
    <property type="match status" value="1"/>
</dbReference>
<evidence type="ECO:0000256" key="4">
    <source>
        <dbReference type="ARBA" id="ARBA00023125"/>
    </source>
</evidence>
<keyword evidence="2" id="KW-0067">ATP-binding</keyword>
<evidence type="ECO:0000256" key="2">
    <source>
        <dbReference type="ARBA" id="ARBA00022840"/>
    </source>
</evidence>
<dbReference type="InterPro" id="IPR009057">
    <property type="entry name" value="Homeodomain-like_sf"/>
</dbReference>
<evidence type="ECO:0000256" key="1">
    <source>
        <dbReference type="ARBA" id="ARBA00022741"/>
    </source>
</evidence>
<dbReference type="Pfam" id="PF01590">
    <property type="entry name" value="GAF"/>
    <property type="match status" value="1"/>
</dbReference>
<proteinExistence type="predicted"/>
<dbReference type="Gene3D" id="1.10.8.60">
    <property type="match status" value="1"/>
</dbReference>
<name>A0A7C3V779_9BACT</name>
<dbReference type="PANTHER" id="PTHR32071">
    <property type="entry name" value="TRANSCRIPTIONAL REGULATORY PROTEIN"/>
    <property type="match status" value="1"/>
</dbReference>
<dbReference type="Pfam" id="PF25601">
    <property type="entry name" value="AAA_lid_14"/>
    <property type="match status" value="1"/>
</dbReference>
<dbReference type="PROSITE" id="PS00688">
    <property type="entry name" value="SIGMA54_INTERACT_3"/>
    <property type="match status" value="1"/>
</dbReference>
<dbReference type="PROSITE" id="PS50112">
    <property type="entry name" value="PAS"/>
    <property type="match status" value="1"/>
</dbReference>
<accession>A0A7C3V779</accession>
<evidence type="ECO:0000256" key="5">
    <source>
        <dbReference type="ARBA" id="ARBA00023163"/>
    </source>
</evidence>
<dbReference type="Pfam" id="PF13426">
    <property type="entry name" value="PAS_9"/>
    <property type="match status" value="1"/>
</dbReference>
<dbReference type="InterPro" id="IPR025944">
    <property type="entry name" value="Sigma_54_int_dom_CS"/>
</dbReference>
<dbReference type="AlphaFoldDB" id="A0A7C3V779"/>
<dbReference type="Pfam" id="PF00158">
    <property type="entry name" value="Sigma54_activat"/>
    <property type="match status" value="1"/>
</dbReference>
<dbReference type="InterPro" id="IPR035965">
    <property type="entry name" value="PAS-like_dom_sf"/>
</dbReference>
<keyword evidence="3" id="KW-0805">Transcription regulation</keyword>
<dbReference type="InterPro" id="IPR003018">
    <property type="entry name" value="GAF"/>
</dbReference>
<dbReference type="SUPFAM" id="SSF55781">
    <property type="entry name" value="GAF domain-like"/>
    <property type="match status" value="1"/>
</dbReference>
<evidence type="ECO:0000256" key="3">
    <source>
        <dbReference type="ARBA" id="ARBA00023015"/>
    </source>
</evidence>
<dbReference type="GO" id="GO:0005524">
    <property type="term" value="F:ATP binding"/>
    <property type="evidence" value="ECO:0007669"/>
    <property type="project" value="UniProtKB-KW"/>
</dbReference>
<dbReference type="SMART" id="SM00091">
    <property type="entry name" value="PAS"/>
    <property type="match status" value="1"/>
</dbReference>
<dbReference type="SUPFAM" id="SSF52540">
    <property type="entry name" value="P-loop containing nucleoside triphosphate hydrolases"/>
    <property type="match status" value="1"/>
</dbReference>
<feature type="domain" description="Sigma-54 factor interaction" evidence="6">
    <location>
        <begin position="330"/>
        <end position="559"/>
    </location>
</feature>
<dbReference type="Gene3D" id="3.30.450.20">
    <property type="entry name" value="PAS domain"/>
    <property type="match status" value="1"/>
</dbReference>
<dbReference type="Gene3D" id="1.10.10.60">
    <property type="entry name" value="Homeodomain-like"/>
    <property type="match status" value="1"/>
</dbReference>
<dbReference type="GO" id="GO:0043565">
    <property type="term" value="F:sequence-specific DNA binding"/>
    <property type="evidence" value="ECO:0007669"/>
    <property type="project" value="InterPro"/>
</dbReference>
<dbReference type="CDD" id="cd00130">
    <property type="entry name" value="PAS"/>
    <property type="match status" value="1"/>
</dbReference>
<dbReference type="InterPro" id="IPR025943">
    <property type="entry name" value="Sigma_54_int_dom_ATP-bd_2"/>
</dbReference>
<dbReference type="Pfam" id="PF02954">
    <property type="entry name" value="HTH_8"/>
    <property type="match status" value="1"/>
</dbReference>
<keyword evidence="4" id="KW-0238">DNA-binding</keyword>
<feature type="domain" description="PAS" evidence="7">
    <location>
        <begin position="198"/>
        <end position="246"/>
    </location>
</feature>
<dbReference type="Gene3D" id="3.30.450.40">
    <property type="match status" value="1"/>
</dbReference>
<dbReference type="InterPro" id="IPR000014">
    <property type="entry name" value="PAS"/>
</dbReference>
<dbReference type="PRINTS" id="PR01590">
    <property type="entry name" value="HTHFIS"/>
</dbReference>
<dbReference type="CDD" id="cd00009">
    <property type="entry name" value="AAA"/>
    <property type="match status" value="1"/>
</dbReference>
<organism evidence="8">
    <name type="scientific">Desulfobacca acetoxidans</name>
    <dbReference type="NCBI Taxonomy" id="60893"/>
    <lineage>
        <taxon>Bacteria</taxon>
        <taxon>Pseudomonadati</taxon>
        <taxon>Thermodesulfobacteriota</taxon>
        <taxon>Desulfobaccia</taxon>
        <taxon>Desulfobaccales</taxon>
        <taxon>Desulfobaccaceae</taxon>
        <taxon>Desulfobacca</taxon>
    </lineage>
</organism>
<dbReference type="PROSITE" id="PS50045">
    <property type="entry name" value="SIGMA54_INTERACT_4"/>
    <property type="match status" value="1"/>
</dbReference>
<dbReference type="InterPro" id="IPR029016">
    <property type="entry name" value="GAF-like_dom_sf"/>
</dbReference>
<dbReference type="PROSITE" id="PS00676">
    <property type="entry name" value="SIGMA54_INTERACT_2"/>
    <property type="match status" value="1"/>
</dbReference>
<dbReference type="SUPFAM" id="SSF46689">
    <property type="entry name" value="Homeodomain-like"/>
    <property type="match status" value="1"/>
</dbReference>
<gene>
    <name evidence="8" type="ORF">ENW96_04620</name>
</gene>
<protein>
    <submittedName>
        <fullName evidence="8">GAF domain-containing protein</fullName>
    </submittedName>
</protein>
<dbReference type="FunFam" id="3.40.50.300:FF:000006">
    <property type="entry name" value="DNA-binding transcriptional regulator NtrC"/>
    <property type="match status" value="1"/>
</dbReference>
<dbReference type="InterPro" id="IPR002197">
    <property type="entry name" value="HTH_Fis"/>
</dbReference>
<sequence length="632" mass="71584">MDKENLTSKLIDIAISLSSETNLNKLLEKIVLELRTFFHADGGSLYLRNQDHLQFEVAQNDTLRRQKGKDFLLFKPFEIPINKSSIAGYVALTGTTLNIPHVYRLSPDLPYHFNPSFDQRNYYQTQSLLAVPLKDQQREVVGVLELINAQDEQGKVIPFPAAWEDLVLALGSQAAIAINNARLMETLETLRAAERKRYHYHLEAIFKSVKDAVITLDKDMQILAINDAARNICGLEPQKIVGQNFLQVVKNCSKGCFDLLKKAKTIGDQGDEGYQECRRPSRPHQVVSLTRAPLKDHEDKPIGVVLVIRDLTREIPLAQDLSERYRAFQIIGKSQPMQRVYRFLDDLMPTDTTVLIRGETGTGKELAAAALHYGGPRRDKPLVKVNCSALAENLLESELFGHVRGAFTGAHKDAMGRFQTAHGGTIFLDEIGDIPLKTQVKLLRVIEDKRYERVGESSTRQADVRIIAATHRDLRKMVRQGLFREDLYFRLKVFEVTMPTLRERLDDLPLLIEHFRHLLNQTYKKQVEGLLPAALEILKDYSWPGNVRELKHVLEHAFVQCKGSAITPDDLPADIRESVRRQSAPLEKTPLGAQQLEEVLNRTAGNKARAARLLGISRPTLYRLLELHGLKV</sequence>
<evidence type="ECO:0000313" key="8">
    <source>
        <dbReference type="EMBL" id="HGF33660.1"/>
    </source>
</evidence>
<dbReference type="InterPro" id="IPR003593">
    <property type="entry name" value="AAA+_ATPase"/>
</dbReference>
<comment type="caution">
    <text evidence="8">The sequence shown here is derived from an EMBL/GenBank/DDBJ whole genome shotgun (WGS) entry which is preliminary data.</text>
</comment>
<dbReference type="InterPro" id="IPR002078">
    <property type="entry name" value="Sigma_54_int"/>
</dbReference>
<dbReference type="InterPro" id="IPR058031">
    <property type="entry name" value="AAA_lid_NorR"/>
</dbReference>
<dbReference type="EMBL" id="DTMF01000124">
    <property type="protein sequence ID" value="HGF33660.1"/>
    <property type="molecule type" value="Genomic_DNA"/>
</dbReference>
<dbReference type="GO" id="GO:0006355">
    <property type="term" value="P:regulation of DNA-templated transcription"/>
    <property type="evidence" value="ECO:0007669"/>
    <property type="project" value="InterPro"/>
</dbReference>
<dbReference type="SUPFAM" id="SSF55785">
    <property type="entry name" value="PYP-like sensor domain (PAS domain)"/>
    <property type="match status" value="1"/>
</dbReference>
<keyword evidence="1" id="KW-0547">Nucleotide-binding</keyword>
<dbReference type="Gene3D" id="3.40.50.300">
    <property type="entry name" value="P-loop containing nucleotide triphosphate hydrolases"/>
    <property type="match status" value="1"/>
</dbReference>
<dbReference type="SMART" id="SM00382">
    <property type="entry name" value="AAA"/>
    <property type="match status" value="1"/>
</dbReference>
<dbReference type="InterPro" id="IPR027417">
    <property type="entry name" value="P-loop_NTPase"/>
</dbReference>
<evidence type="ECO:0000259" key="7">
    <source>
        <dbReference type="PROSITE" id="PS50112"/>
    </source>
</evidence>